<gene>
    <name evidence="4" type="ORF">SAMN05216249_1059</name>
</gene>
<feature type="transmembrane region" description="Helical" evidence="3">
    <location>
        <begin position="72"/>
        <end position="95"/>
    </location>
</feature>
<evidence type="ECO:0000256" key="1">
    <source>
        <dbReference type="ARBA" id="ARBA00022692"/>
    </source>
</evidence>
<keyword evidence="2 3" id="KW-1133">Transmembrane helix</keyword>
<protein>
    <submittedName>
        <fullName evidence="4">Uncharacterized membrane protein</fullName>
    </submittedName>
</protein>
<dbReference type="AlphaFoldDB" id="A0A1I0WWB9"/>
<dbReference type="OrthoDB" id="411368at2"/>
<dbReference type="Proteomes" id="UP000198838">
    <property type="component" value="Unassembled WGS sequence"/>
</dbReference>
<dbReference type="EMBL" id="FOJY01000005">
    <property type="protein sequence ID" value="SFA92458.1"/>
    <property type="molecule type" value="Genomic_DNA"/>
</dbReference>
<sequence>MRNENLRTLTIAALLTALTTLSTMVIKFPTVTFGYIHLGDGFVLLSGIILGPFYGGLAAGIGSMFADLFSGYAIFAPGTFIIKAAAASIIGFVFHKFKNDFSISSNRNKKVIFGGILAESAMVLGYVLYETLLNVITTASYTSQSIFKGFLLASTGIPFNIVQGITGITICFFMLPVLLKIESAKKLIIK</sequence>
<accession>A0A1I0WWB9</accession>
<evidence type="ECO:0000256" key="3">
    <source>
        <dbReference type="SAM" id="Phobius"/>
    </source>
</evidence>
<dbReference type="InterPro" id="IPR009825">
    <property type="entry name" value="ECF_substrate-spec-like"/>
</dbReference>
<feature type="transmembrane region" description="Helical" evidence="3">
    <location>
        <begin position="111"/>
        <end position="129"/>
    </location>
</feature>
<name>A0A1I0WWB9_9FIRM</name>
<organism evidence="4 5">
    <name type="scientific">Acetitomaculum ruminis DSM 5522</name>
    <dbReference type="NCBI Taxonomy" id="1120918"/>
    <lineage>
        <taxon>Bacteria</taxon>
        <taxon>Bacillati</taxon>
        <taxon>Bacillota</taxon>
        <taxon>Clostridia</taxon>
        <taxon>Lachnospirales</taxon>
        <taxon>Lachnospiraceae</taxon>
        <taxon>Acetitomaculum</taxon>
    </lineage>
</organism>
<dbReference type="Gene3D" id="1.10.1760.20">
    <property type="match status" value="1"/>
</dbReference>
<dbReference type="GO" id="GO:0016020">
    <property type="term" value="C:membrane"/>
    <property type="evidence" value="ECO:0007669"/>
    <property type="project" value="InterPro"/>
</dbReference>
<evidence type="ECO:0000313" key="5">
    <source>
        <dbReference type="Proteomes" id="UP000198838"/>
    </source>
</evidence>
<feature type="transmembrane region" description="Helical" evidence="3">
    <location>
        <begin position="42"/>
        <end position="66"/>
    </location>
</feature>
<dbReference type="PANTHER" id="PTHR37815:SF3">
    <property type="entry name" value="UPF0397 PROTEIN SPR0429"/>
    <property type="match status" value="1"/>
</dbReference>
<dbReference type="RefSeq" id="WP_092871025.1">
    <property type="nucleotide sequence ID" value="NZ_FOJY01000005.1"/>
</dbReference>
<evidence type="ECO:0000256" key="2">
    <source>
        <dbReference type="ARBA" id="ARBA00022989"/>
    </source>
</evidence>
<keyword evidence="3" id="KW-0472">Membrane</keyword>
<keyword evidence="5" id="KW-1185">Reference proteome</keyword>
<feature type="transmembrane region" description="Helical" evidence="3">
    <location>
        <begin position="6"/>
        <end position="30"/>
    </location>
</feature>
<feature type="transmembrane region" description="Helical" evidence="3">
    <location>
        <begin position="149"/>
        <end position="179"/>
    </location>
</feature>
<evidence type="ECO:0000313" key="4">
    <source>
        <dbReference type="EMBL" id="SFA92458.1"/>
    </source>
</evidence>
<dbReference type="PANTHER" id="PTHR37815">
    <property type="entry name" value="UPF0397 PROTEIN BC_2624-RELATED"/>
    <property type="match status" value="1"/>
</dbReference>
<proteinExistence type="predicted"/>
<keyword evidence="1 3" id="KW-0812">Transmembrane</keyword>
<dbReference type="STRING" id="1120918.SAMN05216249_1059"/>
<reference evidence="4 5" key="1">
    <citation type="submission" date="2016-10" db="EMBL/GenBank/DDBJ databases">
        <authorList>
            <person name="de Groot N.N."/>
        </authorList>
    </citation>
    <scope>NUCLEOTIDE SEQUENCE [LARGE SCALE GENOMIC DNA]</scope>
    <source>
        <strain evidence="4 5">DSM 5522</strain>
    </source>
</reference>
<dbReference type="Pfam" id="PF07155">
    <property type="entry name" value="ECF-ribofla_trS"/>
    <property type="match status" value="1"/>
</dbReference>